<evidence type="ECO:0000259" key="10">
    <source>
        <dbReference type="Pfam" id="PF12627"/>
    </source>
</evidence>
<dbReference type="Gene3D" id="1.10.3090.10">
    <property type="entry name" value="cca-adding enzyme, domain 2"/>
    <property type="match status" value="1"/>
</dbReference>
<proteinExistence type="inferred from homology"/>
<dbReference type="EMBL" id="FR872582">
    <property type="protein sequence ID" value="CCB90114.1"/>
    <property type="molecule type" value="Genomic_DNA"/>
</dbReference>
<evidence type="ECO:0000313" key="12">
    <source>
        <dbReference type="Proteomes" id="UP000000496"/>
    </source>
</evidence>
<dbReference type="Pfam" id="PF12627">
    <property type="entry name" value="PolyA_pol_RNAbd"/>
    <property type="match status" value="1"/>
</dbReference>
<sequence>MPTFHIAIKIVEKLYQEGYTSYFAGGWVRDFLMHRASDDIDIATEASVEEVQRIFPKTIPVGVNFGIVIVVEEGHHFEVATFRKDQGYRDGRRPIAVESADDKQDAERRDFTINGMFYDPLKQEVIDYVEGKKDIEKGIIRAIGNPHERFLEDRLRMIRAVRYASRFHFSIEAETLKAILDHADALFPAVAIERVWNEFCKMAAYPHFDMALITLHRLSLLPVIFPQLKDIPTEEIKGRLQALPYFPDDVPVIAKIFELFPSISLQEKEDLVAYLKLSNEEREFVRFFHSADAVLIKNSAEDYEWAHLYAHRFFPPCLKIHATHLPLDERQNFLQEHHLRAQMLKSPIQRIQNKNPYLTSQHLREAGVPNGVKMGELLKTGERLAVNEKIEDPAQIIERLKELNEL</sequence>
<protein>
    <submittedName>
        <fullName evidence="11">CCA-adding enzyme</fullName>
        <ecNumber evidence="11">2.7.7.72</ecNumber>
    </submittedName>
</protein>
<dbReference type="SUPFAM" id="SSF81891">
    <property type="entry name" value="Poly A polymerase C-terminal region-like"/>
    <property type="match status" value="1"/>
</dbReference>
<evidence type="ECO:0000256" key="7">
    <source>
        <dbReference type="ARBA" id="ARBA00022842"/>
    </source>
</evidence>
<keyword evidence="3" id="KW-0819">tRNA processing</keyword>
<evidence type="ECO:0000256" key="4">
    <source>
        <dbReference type="ARBA" id="ARBA00022695"/>
    </source>
</evidence>
<keyword evidence="4 11" id="KW-0548">Nucleotidyltransferase</keyword>
<dbReference type="HOGENOM" id="CLU_015961_3_0_0"/>
<comment type="cofactor">
    <cofactor evidence="1">
        <name>Mg(2+)</name>
        <dbReference type="ChEBI" id="CHEBI:18420"/>
    </cofactor>
</comment>
<evidence type="ECO:0000256" key="2">
    <source>
        <dbReference type="ARBA" id="ARBA00022679"/>
    </source>
</evidence>
<keyword evidence="2 8" id="KW-0808">Transferase</keyword>
<reference key="1">
    <citation type="journal article" date="2011" name="Mol. Biol. Evol.">
        <title>Unity in variety -- the pan-genome of the Chlamydiae.</title>
        <authorList>
            <person name="Collingro A."/>
            <person name="Tischler P."/>
            <person name="Weinmaier T."/>
            <person name="Penz T."/>
            <person name="Heinz E."/>
            <person name="Brunham R.C."/>
            <person name="Read T.D."/>
            <person name="Bavoil P.M."/>
            <person name="Sachse K."/>
            <person name="Kahane S."/>
            <person name="Friedman M.G."/>
            <person name="Rattei T."/>
            <person name="Myers G.S.A."/>
            <person name="Horn M."/>
        </authorList>
    </citation>
    <scope>NUCLEOTIDE SEQUENCE</scope>
    <source>
        <strain>Z</strain>
    </source>
</reference>
<dbReference type="EC" id="2.7.7.72" evidence="11"/>
<evidence type="ECO:0000256" key="5">
    <source>
        <dbReference type="ARBA" id="ARBA00022723"/>
    </source>
</evidence>
<evidence type="ECO:0000256" key="6">
    <source>
        <dbReference type="ARBA" id="ARBA00022741"/>
    </source>
</evidence>
<dbReference type="InterPro" id="IPR043519">
    <property type="entry name" value="NT_sf"/>
</dbReference>
<dbReference type="PANTHER" id="PTHR46173:SF1">
    <property type="entry name" value="CCA TRNA NUCLEOTIDYLTRANSFERASE 1, MITOCHONDRIAL"/>
    <property type="match status" value="1"/>
</dbReference>
<evidence type="ECO:0000256" key="3">
    <source>
        <dbReference type="ARBA" id="ARBA00022694"/>
    </source>
</evidence>
<dbReference type="Pfam" id="PF01743">
    <property type="entry name" value="PolyA_pol"/>
    <property type="match status" value="1"/>
</dbReference>
<feature type="domain" description="Poly A polymerase head" evidence="9">
    <location>
        <begin position="22"/>
        <end position="141"/>
    </location>
</feature>
<dbReference type="InterPro" id="IPR032828">
    <property type="entry name" value="PolyA_RNA-bd"/>
</dbReference>
<dbReference type="AlphaFoldDB" id="F8L472"/>
<organism evidence="11 12">
    <name type="scientific">Simkania negevensis (strain ATCC VR-1471 / DSM 27360 / Z)</name>
    <dbReference type="NCBI Taxonomy" id="331113"/>
    <lineage>
        <taxon>Bacteria</taxon>
        <taxon>Pseudomonadati</taxon>
        <taxon>Chlamydiota</taxon>
        <taxon>Chlamydiia</taxon>
        <taxon>Parachlamydiales</taxon>
        <taxon>Simkaniaceae</taxon>
        <taxon>Simkania</taxon>
    </lineage>
</organism>
<dbReference type="Gene3D" id="3.30.460.10">
    <property type="entry name" value="Beta Polymerase, domain 2"/>
    <property type="match status" value="1"/>
</dbReference>
<comment type="similarity">
    <text evidence="8">Belongs to the tRNA nucleotidyltransferase/poly(A) polymerase family.</text>
</comment>
<keyword evidence="6" id="KW-0547">Nucleotide-binding</keyword>
<feature type="domain" description="tRNA nucleotidyltransferase/poly(A) polymerase RNA and SrmB- binding" evidence="10">
    <location>
        <begin position="169"/>
        <end position="229"/>
    </location>
</feature>
<dbReference type="InterPro" id="IPR050264">
    <property type="entry name" value="Bact_CCA-adding_enz_type3_sf"/>
</dbReference>
<evidence type="ECO:0000256" key="1">
    <source>
        <dbReference type="ARBA" id="ARBA00001946"/>
    </source>
</evidence>
<keyword evidence="5" id="KW-0479">Metal-binding</keyword>
<evidence type="ECO:0000256" key="8">
    <source>
        <dbReference type="RuleBase" id="RU003953"/>
    </source>
</evidence>
<dbReference type="SUPFAM" id="SSF81301">
    <property type="entry name" value="Nucleotidyltransferase"/>
    <property type="match status" value="1"/>
</dbReference>
<dbReference type="CDD" id="cd05398">
    <property type="entry name" value="NT_ClassII-CCAase"/>
    <property type="match status" value="1"/>
</dbReference>
<reference evidence="11 12" key="2">
    <citation type="journal article" date="2011" name="Mol. Biol. Evol.">
        <title>Unity in variety--the pan-genome of the Chlamydiae.</title>
        <authorList>
            <person name="Collingro A."/>
            <person name="Tischler P."/>
            <person name="Weinmaier T."/>
            <person name="Penz T."/>
            <person name="Heinz E."/>
            <person name="Brunham R.C."/>
            <person name="Read T.D."/>
            <person name="Bavoil P.M."/>
            <person name="Sachse K."/>
            <person name="Kahane S."/>
            <person name="Friedman M.G."/>
            <person name="Rattei T."/>
            <person name="Myers G.S."/>
            <person name="Horn M."/>
        </authorList>
    </citation>
    <scope>NUCLEOTIDE SEQUENCE [LARGE SCALE GENOMIC DNA]</scope>
    <source>
        <strain evidence="12">ATCC VR-1471 / Z</strain>
    </source>
</reference>
<gene>
    <name evidence="11" type="primary">cca</name>
    <name evidence="11" type="ordered locus">SNE_A22370</name>
</gene>
<dbReference type="GO" id="GO:0000166">
    <property type="term" value="F:nucleotide binding"/>
    <property type="evidence" value="ECO:0007669"/>
    <property type="project" value="UniProtKB-KW"/>
</dbReference>
<evidence type="ECO:0000259" key="9">
    <source>
        <dbReference type="Pfam" id="PF01743"/>
    </source>
</evidence>
<dbReference type="KEGG" id="sng:SNE_A22370"/>
<keyword evidence="7" id="KW-0460">Magnesium</keyword>
<dbReference type="GO" id="GO:0008033">
    <property type="term" value="P:tRNA processing"/>
    <property type="evidence" value="ECO:0007669"/>
    <property type="project" value="UniProtKB-KW"/>
</dbReference>
<dbReference type="GO" id="GO:0004810">
    <property type="term" value="F:CCA tRNA nucleotidyltransferase activity"/>
    <property type="evidence" value="ECO:0007669"/>
    <property type="project" value="UniProtKB-EC"/>
</dbReference>
<name>F8L472_SIMNZ</name>
<keyword evidence="8" id="KW-0694">RNA-binding</keyword>
<dbReference type="eggNOG" id="COG0617">
    <property type="taxonomic scope" value="Bacteria"/>
</dbReference>
<dbReference type="Proteomes" id="UP000000496">
    <property type="component" value="Chromosome gsn.131"/>
</dbReference>
<dbReference type="PANTHER" id="PTHR46173">
    <property type="entry name" value="CCA TRNA NUCLEOTIDYLTRANSFERASE 1, MITOCHONDRIAL"/>
    <property type="match status" value="1"/>
</dbReference>
<dbReference type="STRING" id="331113.SNE_A22370"/>
<dbReference type="OrthoDB" id="9805698at2"/>
<evidence type="ECO:0000313" key="11">
    <source>
        <dbReference type="EMBL" id="CCB90114.1"/>
    </source>
</evidence>
<accession>F8L472</accession>
<dbReference type="GO" id="GO:0046872">
    <property type="term" value="F:metal ion binding"/>
    <property type="evidence" value="ECO:0007669"/>
    <property type="project" value="UniProtKB-KW"/>
</dbReference>
<dbReference type="InterPro" id="IPR002646">
    <property type="entry name" value="PolA_pol_head_dom"/>
</dbReference>
<dbReference type="RefSeq" id="WP_013944580.1">
    <property type="nucleotide sequence ID" value="NC_015713.1"/>
</dbReference>
<keyword evidence="12" id="KW-1185">Reference proteome</keyword>
<dbReference type="GO" id="GO:0000049">
    <property type="term" value="F:tRNA binding"/>
    <property type="evidence" value="ECO:0007669"/>
    <property type="project" value="TreeGrafter"/>
</dbReference>